<reference evidence="2 3" key="1">
    <citation type="submission" date="2018-01" db="EMBL/GenBank/DDBJ databases">
        <title>Genomic Encyclopedia of Type Strains, Phase III (KMG-III): the genomes of soil and plant-associated and newly described type strains.</title>
        <authorList>
            <person name="Whitman W."/>
        </authorList>
    </citation>
    <scope>NUCLEOTIDE SEQUENCE [LARGE SCALE GENOMIC DNA]</scope>
    <source>
        <strain evidence="2 3">1131</strain>
    </source>
</reference>
<dbReference type="AlphaFoldDB" id="A0A2S4MB62"/>
<dbReference type="EMBL" id="PQFZ01000006">
    <property type="protein sequence ID" value="POR51891.1"/>
    <property type="molecule type" value="Genomic_DNA"/>
</dbReference>
<accession>A0A2S4MB62</accession>
<organism evidence="2 3">
    <name type="scientific">Bosea psychrotolerans</name>
    <dbReference type="NCBI Taxonomy" id="1871628"/>
    <lineage>
        <taxon>Bacteria</taxon>
        <taxon>Pseudomonadati</taxon>
        <taxon>Pseudomonadota</taxon>
        <taxon>Alphaproteobacteria</taxon>
        <taxon>Hyphomicrobiales</taxon>
        <taxon>Boseaceae</taxon>
        <taxon>Bosea</taxon>
    </lineage>
</organism>
<dbReference type="RefSeq" id="WP_146055908.1">
    <property type="nucleotide sequence ID" value="NZ_PQFZ01000006.1"/>
</dbReference>
<evidence type="ECO:0000256" key="1">
    <source>
        <dbReference type="SAM" id="MobiDB-lite"/>
    </source>
</evidence>
<sequence>MPDASAPGTPRQSANAAAAAVIALVEELIVVIDEENHHLATGAPASTSHLVQRKRELAEKFTHWVAGVRRRDIDFHDADPAVHKRLVESSKTLRKHMNDNVDSLRASIAATRRRVDAIMRAIREQAAPPPNQYGANARLAAARAPSPAGSGRYL</sequence>
<evidence type="ECO:0000313" key="3">
    <source>
        <dbReference type="Proteomes" id="UP000236919"/>
    </source>
</evidence>
<name>A0A2S4MB62_9HYPH</name>
<evidence type="ECO:0008006" key="4">
    <source>
        <dbReference type="Google" id="ProtNLM"/>
    </source>
</evidence>
<feature type="region of interest" description="Disordered" evidence="1">
    <location>
        <begin position="129"/>
        <end position="154"/>
    </location>
</feature>
<comment type="caution">
    <text evidence="2">The sequence shown here is derived from an EMBL/GenBank/DDBJ whole genome shotgun (WGS) entry which is preliminary data.</text>
</comment>
<dbReference type="OrthoDB" id="7676871at2"/>
<proteinExistence type="predicted"/>
<keyword evidence="3" id="KW-1185">Reference proteome</keyword>
<dbReference type="Proteomes" id="UP000236919">
    <property type="component" value="Unassembled WGS sequence"/>
</dbReference>
<feature type="compositionally biased region" description="Low complexity" evidence="1">
    <location>
        <begin position="134"/>
        <end position="154"/>
    </location>
</feature>
<protein>
    <recommendedName>
        <fullName evidence="4">FlgN protein</fullName>
    </recommendedName>
</protein>
<gene>
    <name evidence="2" type="ORF">CYD53_106174</name>
</gene>
<evidence type="ECO:0000313" key="2">
    <source>
        <dbReference type="EMBL" id="POR51891.1"/>
    </source>
</evidence>